<evidence type="ECO:0000313" key="6">
    <source>
        <dbReference type="EMBL" id="MBD8490533.1"/>
    </source>
</evidence>
<keyword evidence="1 4" id="KW-0349">Heme</keyword>
<evidence type="ECO:0000259" key="5">
    <source>
        <dbReference type="PROSITE" id="PS51007"/>
    </source>
</evidence>
<dbReference type="InterPro" id="IPR009056">
    <property type="entry name" value="Cyt_c-like_dom"/>
</dbReference>
<keyword evidence="3 4" id="KW-0408">Iron</keyword>
<dbReference type="Pfam" id="PF00034">
    <property type="entry name" value="Cytochrom_C"/>
    <property type="match status" value="1"/>
</dbReference>
<dbReference type="Gene3D" id="1.10.760.10">
    <property type="entry name" value="Cytochrome c-like domain"/>
    <property type="match status" value="1"/>
</dbReference>
<evidence type="ECO:0000256" key="4">
    <source>
        <dbReference type="PROSITE-ProRule" id="PRU00433"/>
    </source>
</evidence>
<comment type="caution">
    <text evidence="6">The sequence shown here is derived from an EMBL/GenBank/DDBJ whole genome shotgun (WGS) entry which is preliminary data.</text>
</comment>
<dbReference type="PROSITE" id="PS51007">
    <property type="entry name" value="CYTC"/>
    <property type="match status" value="1"/>
</dbReference>
<dbReference type="PANTHER" id="PTHR35008">
    <property type="entry name" value="BLL4482 PROTEIN-RELATED"/>
    <property type="match status" value="1"/>
</dbReference>
<dbReference type="Proteomes" id="UP000647133">
    <property type="component" value="Unassembled WGS sequence"/>
</dbReference>
<evidence type="ECO:0000256" key="2">
    <source>
        <dbReference type="ARBA" id="ARBA00022723"/>
    </source>
</evidence>
<dbReference type="EMBL" id="JACYTQ010000007">
    <property type="protein sequence ID" value="MBD8490533.1"/>
    <property type="molecule type" value="Genomic_DNA"/>
</dbReference>
<reference evidence="6 7" key="1">
    <citation type="submission" date="2020-09" db="EMBL/GenBank/DDBJ databases">
        <title>Echinicola sp. CAU 1574 isolated from sand of Sido Beach.</title>
        <authorList>
            <person name="Kim W."/>
        </authorList>
    </citation>
    <scope>NUCLEOTIDE SEQUENCE [LARGE SCALE GENOMIC DNA]</scope>
    <source>
        <strain evidence="6 7">CAU 1574</strain>
    </source>
</reference>
<organism evidence="6 7">
    <name type="scientific">Echinicola arenosa</name>
    <dbReference type="NCBI Taxonomy" id="2774144"/>
    <lineage>
        <taxon>Bacteria</taxon>
        <taxon>Pseudomonadati</taxon>
        <taxon>Bacteroidota</taxon>
        <taxon>Cytophagia</taxon>
        <taxon>Cytophagales</taxon>
        <taxon>Cyclobacteriaceae</taxon>
        <taxon>Echinicola</taxon>
    </lineage>
</organism>
<evidence type="ECO:0000256" key="3">
    <source>
        <dbReference type="ARBA" id="ARBA00023004"/>
    </source>
</evidence>
<dbReference type="InterPro" id="IPR051459">
    <property type="entry name" value="Cytochrome_c-type_DH"/>
</dbReference>
<keyword evidence="7" id="KW-1185">Reference proteome</keyword>
<evidence type="ECO:0000313" key="7">
    <source>
        <dbReference type="Proteomes" id="UP000647133"/>
    </source>
</evidence>
<dbReference type="RefSeq" id="WP_192011410.1">
    <property type="nucleotide sequence ID" value="NZ_JACYTQ010000007.1"/>
</dbReference>
<evidence type="ECO:0000256" key="1">
    <source>
        <dbReference type="ARBA" id="ARBA00022617"/>
    </source>
</evidence>
<dbReference type="PANTHER" id="PTHR35008:SF8">
    <property type="entry name" value="ALCOHOL DEHYDROGENASE CYTOCHROME C SUBUNIT"/>
    <property type="match status" value="1"/>
</dbReference>
<protein>
    <submittedName>
        <fullName evidence="6">Cytochrome c</fullName>
    </submittedName>
</protein>
<name>A0ABR9ARN2_9BACT</name>
<accession>A0ABR9ARN2</accession>
<dbReference type="InterPro" id="IPR036909">
    <property type="entry name" value="Cyt_c-like_dom_sf"/>
</dbReference>
<gene>
    <name evidence="6" type="ORF">IFO69_17405</name>
</gene>
<proteinExistence type="predicted"/>
<dbReference type="SUPFAM" id="SSF46626">
    <property type="entry name" value="Cytochrome c"/>
    <property type="match status" value="1"/>
</dbReference>
<keyword evidence="2 4" id="KW-0479">Metal-binding</keyword>
<sequence length="143" mass="16193">MIKLGILSCFIFSYLGWTAFYFQDQDEALKASIKRGQEVYQDYCISCHLANGEGVDGTFPPLAKSDFLLKKREESIRAVKYGMNGEIIVNKKTYNSTMTNLGLYDDEVADVMNYILNSWGNKSKKMVTEEEVKAVSKEGKKDS</sequence>
<feature type="domain" description="Cytochrome c" evidence="5">
    <location>
        <begin position="31"/>
        <end position="119"/>
    </location>
</feature>